<evidence type="ECO:0000313" key="2">
    <source>
        <dbReference type="Proteomes" id="UP001480595"/>
    </source>
</evidence>
<gene>
    <name evidence="1" type="ORF">PG994_006522</name>
</gene>
<sequence length="309" mass="36066">MYDRKMIESHFHVKLSRTTTEGYEDAMYPLMPYYKWERVPGPSKPMEYEQLMPQASLTKWLYSHFLKICIPYKRGPAFDQVYAPLNLTMFMRILVHVSELGYPAHWLFTLINNLLGGEVTTTARAPRRYVLKTQDVDKAYHLRKMSVEPCKMEFATLISLWQSLLPFGLITSNNVLAPIEEIQEHTVEFPPFSHPESSYVPHFMLVFWNRQKLEEPPANIWSLLLDDETGDTTTSARSARSEAVRIVTTSQWSTDRDAATFWLRRSDMAEMVRDDWLLYVWQTDFWDRQSSGLSLKSAEVTSRPFGDAE</sequence>
<keyword evidence="2" id="KW-1185">Reference proteome</keyword>
<comment type="caution">
    <text evidence="1">The sequence shown here is derived from an EMBL/GenBank/DDBJ whole genome shotgun (WGS) entry which is preliminary data.</text>
</comment>
<dbReference type="EMBL" id="JAQQWL010000006">
    <property type="protein sequence ID" value="KAK8069906.1"/>
    <property type="molecule type" value="Genomic_DNA"/>
</dbReference>
<name>A0ABR1VHX9_9PEZI</name>
<evidence type="ECO:0000313" key="1">
    <source>
        <dbReference type="EMBL" id="KAK8069906.1"/>
    </source>
</evidence>
<organism evidence="1 2">
    <name type="scientific">Apiospora phragmitis</name>
    <dbReference type="NCBI Taxonomy" id="2905665"/>
    <lineage>
        <taxon>Eukaryota</taxon>
        <taxon>Fungi</taxon>
        <taxon>Dikarya</taxon>
        <taxon>Ascomycota</taxon>
        <taxon>Pezizomycotina</taxon>
        <taxon>Sordariomycetes</taxon>
        <taxon>Xylariomycetidae</taxon>
        <taxon>Amphisphaeriales</taxon>
        <taxon>Apiosporaceae</taxon>
        <taxon>Apiospora</taxon>
    </lineage>
</organism>
<dbReference type="GeneID" id="92090994"/>
<dbReference type="RefSeq" id="XP_066717200.1">
    <property type="nucleotide sequence ID" value="XM_066857931.1"/>
</dbReference>
<accession>A0ABR1VHX9</accession>
<dbReference type="Proteomes" id="UP001480595">
    <property type="component" value="Unassembled WGS sequence"/>
</dbReference>
<reference evidence="1 2" key="1">
    <citation type="submission" date="2023-01" db="EMBL/GenBank/DDBJ databases">
        <title>Analysis of 21 Apiospora genomes using comparative genomics revels a genus with tremendous synthesis potential of carbohydrate active enzymes and secondary metabolites.</title>
        <authorList>
            <person name="Sorensen T."/>
        </authorList>
    </citation>
    <scope>NUCLEOTIDE SEQUENCE [LARGE SCALE GENOMIC DNA]</scope>
    <source>
        <strain evidence="1 2">CBS 135458</strain>
    </source>
</reference>
<protein>
    <submittedName>
        <fullName evidence="1">Uncharacterized protein</fullName>
    </submittedName>
</protein>
<proteinExistence type="predicted"/>